<evidence type="ECO:0000313" key="1">
    <source>
        <dbReference type="EMBL" id="KAI6080520.1"/>
    </source>
</evidence>
<protein>
    <submittedName>
        <fullName evidence="1">Uncharacterized protein</fullName>
    </submittedName>
</protein>
<comment type="caution">
    <text evidence="1">The sequence shown here is derived from an EMBL/GenBank/DDBJ whole genome shotgun (WGS) entry which is preliminary data.</text>
</comment>
<sequence>MGSDGPFTTAQLELIRSQPALAAPPGVIANFDSPSNNNKLAIAVIAVCMTLTALCAFVRAFTRIHHLKRMRLEDSIGLVALPFFVAGTWILGTIPQNSGLFVHQWDIRVKDLETFIYDYVRITILYCVALMLTKASILVEWVHLFVPVSRTPFYWICHGMIWSNCCLYVTTIITINLTCRPRDRIWQRYLPGACIDIDAFNLFITAFHLVFDLLMLLLPHRVIWKLSLSTQQKVGISTVFSVGVVTCVCAAGRVVSAVMMKASSDATYAYSRHLLWGLAEITTAELVFCVPAIPLMLRHPNVLHRIRAFVQSRMPTRQSRENISPLHSQHDAQPEVSGREDPMYKYPWTDGNRDVNLAEFQLGRSRESHTSNHLEVRPKKYQGGILRTTEIDITHDY</sequence>
<dbReference type="Proteomes" id="UP001497680">
    <property type="component" value="Unassembled WGS sequence"/>
</dbReference>
<accession>A0ACC0CJD5</accession>
<organism evidence="1 2">
    <name type="scientific">Hypoxylon rubiginosum</name>
    <dbReference type="NCBI Taxonomy" id="110542"/>
    <lineage>
        <taxon>Eukaryota</taxon>
        <taxon>Fungi</taxon>
        <taxon>Dikarya</taxon>
        <taxon>Ascomycota</taxon>
        <taxon>Pezizomycotina</taxon>
        <taxon>Sordariomycetes</taxon>
        <taxon>Xylariomycetidae</taxon>
        <taxon>Xylariales</taxon>
        <taxon>Hypoxylaceae</taxon>
        <taxon>Hypoxylon</taxon>
    </lineage>
</organism>
<reference evidence="1 2" key="1">
    <citation type="journal article" date="2022" name="New Phytol.">
        <title>Ecological generalism drives hyperdiversity of secondary metabolite gene clusters in xylarialean endophytes.</title>
        <authorList>
            <person name="Franco M.E.E."/>
            <person name="Wisecaver J.H."/>
            <person name="Arnold A.E."/>
            <person name="Ju Y.M."/>
            <person name="Slot J.C."/>
            <person name="Ahrendt S."/>
            <person name="Moore L.P."/>
            <person name="Eastman K.E."/>
            <person name="Scott K."/>
            <person name="Konkel Z."/>
            <person name="Mondo S.J."/>
            <person name="Kuo A."/>
            <person name="Hayes R.D."/>
            <person name="Haridas S."/>
            <person name="Andreopoulos B."/>
            <person name="Riley R."/>
            <person name="LaButti K."/>
            <person name="Pangilinan J."/>
            <person name="Lipzen A."/>
            <person name="Amirebrahimi M."/>
            <person name="Yan J."/>
            <person name="Adam C."/>
            <person name="Keymanesh K."/>
            <person name="Ng V."/>
            <person name="Louie K."/>
            <person name="Northen T."/>
            <person name="Drula E."/>
            <person name="Henrissat B."/>
            <person name="Hsieh H.M."/>
            <person name="Youens-Clark K."/>
            <person name="Lutzoni F."/>
            <person name="Miadlikowska J."/>
            <person name="Eastwood D.C."/>
            <person name="Hamelin R.C."/>
            <person name="Grigoriev I.V."/>
            <person name="U'Ren J.M."/>
        </authorList>
    </citation>
    <scope>NUCLEOTIDE SEQUENCE [LARGE SCALE GENOMIC DNA]</scope>
    <source>
        <strain evidence="1 2">ER1909</strain>
    </source>
</reference>
<gene>
    <name evidence="1" type="ORF">F4821DRAFT_273793</name>
</gene>
<proteinExistence type="predicted"/>
<name>A0ACC0CJD5_9PEZI</name>
<keyword evidence="2" id="KW-1185">Reference proteome</keyword>
<evidence type="ECO:0000313" key="2">
    <source>
        <dbReference type="Proteomes" id="UP001497680"/>
    </source>
</evidence>
<dbReference type="EMBL" id="MU394438">
    <property type="protein sequence ID" value="KAI6080520.1"/>
    <property type="molecule type" value="Genomic_DNA"/>
</dbReference>